<gene>
    <name evidence="7" type="ORF">MNOR_LOCUS10549</name>
</gene>
<dbReference type="PANTHER" id="PTHR10270:SF324">
    <property type="entry name" value="SOX DOMAIN-CONTAINING PROTEIN DICHAETE-RELATED"/>
    <property type="match status" value="1"/>
</dbReference>
<organism evidence="7 8">
    <name type="scientific">Meganyctiphanes norvegica</name>
    <name type="common">Northern krill</name>
    <name type="synonym">Thysanopoda norvegica</name>
    <dbReference type="NCBI Taxonomy" id="48144"/>
    <lineage>
        <taxon>Eukaryota</taxon>
        <taxon>Metazoa</taxon>
        <taxon>Ecdysozoa</taxon>
        <taxon>Arthropoda</taxon>
        <taxon>Crustacea</taxon>
        <taxon>Multicrustacea</taxon>
        <taxon>Malacostraca</taxon>
        <taxon>Eumalacostraca</taxon>
        <taxon>Eucarida</taxon>
        <taxon>Euphausiacea</taxon>
        <taxon>Euphausiidae</taxon>
        <taxon>Meganyctiphanes</taxon>
    </lineage>
</organism>
<dbReference type="GO" id="GO:0000122">
    <property type="term" value="P:negative regulation of transcription by RNA polymerase II"/>
    <property type="evidence" value="ECO:0007669"/>
    <property type="project" value="TreeGrafter"/>
</dbReference>
<protein>
    <recommendedName>
        <fullName evidence="6">HMG box domain-containing protein</fullName>
    </recommendedName>
</protein>
<evidence type="ECO:0000313" key="7">
    <source>
        <dbReference type="EMBL" id="CAL4078022.1"/>
    </source>
</evidence>
<feature type="compositionally biased region" description="Polar residues" evidence="5">
    <location>
        <begin position="231"/>
        <end position="248"/>
    </location>
</feature>
<dbReference type="GO" id="GO:0007420">
    <property type="term" value="P:brain development"/>
    <property type="evidence" value="ECO:0007669"/>
    <property type="project" value="TreeGrafter"/>
</dbReference>
<evidence type="ECO:0000256" key="2">
    <source>
        <dbReference type="ARBA" id="ARBA00023125"/>
    </source>
</evidence>
<reference evidence="7 8" key="1">
    <citation type="submission" date="2024-05" db="EMBL/GenBank/DDBJ databases">
        <authorList>
            <person name="Wallberg A."/>
        </authorList>
    </citation>
    <scope>NUCLEOTIDE SEQUENCE [LARGE SCALE GENOMIC DNA]</scope>
</reference>
<dbReference type="PANTHER" id="PTHR10270">
    <property type="entry name" value="SOX TRANSCRIPTION FACTOR"/>
    <property type="match status" value="1"/>
</dbReference>
<feature type="region of interest" description="Disordered" evidence="5">
    <location>
        <begin position="321"/>
        <end position="389"/>
    </location>
</feature>
<accession>A0AAV2QF74</accession>
<feature type="DNA-binding region" description="HMG box" evidence="4">
    <location>
        <begin position="7"/>
        <end position="75"/>
    </location>
</feature>
<dbReference type="EMBL" id="CAXKWB010005363">
    <property type="protein sequence ID" value="CAL4078022.1"/>
    <property type="molecule type" value="Genomic_DNA"/>
</dbReference>
<evidence type="ECO:0000256" key="5">
    <source>
        <dbReference type="SAM" id="MobiDB-lite"/>
    </source>
</evidence>
<dbReference type="CDD" id="cd01388">
    <property type="entry name" value="HMG-box_SoxB"/>
    <property type="match status" value="1"/>
</dbReference>
<proteinExistence type="predicted"/>
<evidence type="ECO:0000256" key="1">
    <source>
        <dbReference type="ARBA" id="ARBA00004123"/>
    </source>
</evidence>
<dbReference type="Proteomes" id="UP001497623">
    <property type="component" value="Unassembled WGS sequence"/>
</dbReference>
<feature type="non-terminal residue" evidence="7">
    <location>
        <position position="604"/>
    </location>
</feature>
<dbReference type="AlphaFoldDB" id="A0AAV2QF74"/>
<feature type="domain" description="HMG box" evidence="6">
    <location>
        <begin position="7"/>
        <end position="75"/>
    </location>
</feature>
<feature type="compositionally biased region" description="Basic and acidic residues" evidence="5">
    <location>
        <begin position="342"/>
        <end position="358"/>
    </location>
</feature>
<keyword evidence="2 4" id="KW-0238">DNA-binding</keyword>
<dbReference type="SUPFAM" id="SSF47095">
    <property type="entry name" value="HMG-box"/>
    <property type="match status" value="1"/>
</dbReference>
<keyword evidence="8" id="KW-1185">Reference proteome</keyword>
<dbReference type="InterPro" id="IPR036910">
    <property type="entry name" value="HMG_box_dom_sf"/>
</dbReference>
<dbReference type="PROSITE" id="PS50118">
    <property type="entry name" value="HMG_BOX_2"/>
    <property type="match status" value="1"/>
</dbReference>
<evidence type="ECO:0000313" key="8">
    <source>
        <dbReference type="Proteomes" id="UP001497623"/>
    </source>
</evidence>
<dbReference type="GO" id="GO:0005634">
    <property type="term" value="C:nucleus"/>
    <property type="evidence" value="ECO:0007669"/>
    <property type="project" value="UniProtKB-SubCell"/>
</dbReference>
<dbReference type="Pfam" id="PF00505">
    <property type="entry name" value="HMG_box"/>
    <property type="match status" value="1"/>
</dbReference>
<evidence type="ECO:0000256" key="4">
    <source>
        <dbReference type="PROSITE-ProRule" id="PRU00267"/>
    </source>
</evidence>
<sequence length="604" mass="66259">MSCKDHVKRPMNAFMVWSRGQRRKMAQENPKMHNSEISKRLGAEWKLLTDAEKRPFIDEAKRLRALHMKEHPDYKYRPRRKAKTITKKDNRYQFQLPMFQPMLEGFRPLYGHPGGPLMSPDKLSGDLPRPLLPQAFLGAPPHLPPGWPYHYLDHMTLSRLGQDALTLPSLSKLSPTDLQRGADISPSSVLGEHQSLLSRLAAAGAAGQQEVFRLSSPPGPGQQEVFRLSSPPGSSLQQHQHVLSTSVSPHGLASPTAHAATSPVTTIASPLPKYPGELFSNGFPGGSVLSRLEAPQYLSRELEQYRLAHLHHLEAQRRLHEGLAHSPPPSRSRTPSPSSPRIDVERPSRESSVERESRSPLPSPRGHQEETGHSGAFRRISVVPQRDLQAQDDHARAFIRYSHMKLLEHQQRQPTMPPTAAPPAAAAFTPYTAAHQSLHHQVHAMSPPALEAATCRVKAFLRCIVKSRADPACYNYLNGPTGAYLRLYPGGLGGSLCGSAAPGPATTPPTSTFSCAIAADACTLMSKGRNGAMPVHVASGVNRAKLCTLLMALGLLFFAHTSHPVCVAVNIAQMSFIHSVLCIHITPSNVLTMVAINYRNFLRS</sequence>
<dbReference type="FunFam" id="1.10.30.10:FF:000002">
    <property type="entry name" value="transcription factor Sox-2"/>
    <property type="match status" value="1"/>
</dbReference>
<name>A0AAV2QF74_MEGNR</name>
<evidence type="ECO:0000256" key="3">
    <source>
        <dbReference type="ARBA" id="ARBA00023242"/>
    </source>
</evidence>
<dbReference type="InterPro" id="IPR050140">
    <property type="entry name" value="SRY-related_HMG-box_TF-like"/>
</dbReference>
<dbReference type="GO" id="GO:0030182">
    <property type="term" value="P:neuron differentiation"/>
    <property type="evidence" value="ECO:0007669"/>
    <property type="project" value="TreeGrafter"/>
</dbReference>
<dbReference type="InterPro" id="IPR009071">
    <property type="entry name" value="HMG_box_dom"/>
</dbReference>
<dbReference type="SMART" id="SM00398">
    <property type="entry name" value="HMG"/>
    <property type="match status" value="1"/>
</dbReference>
<comment type="subcellular location">
    <subcellularLocation>
        <location evidence="1">Nucleus</location>
    </subcellularLocation>
</comment>
<evidence type="ECO:0000259" key="6">
    <source>
        <dbReference type="PROSITE" id="PS50118"/>
    </source>
</evidence>
<dbReference type="GO" id="GO:0000978">
    <property type="term" value="F:RNA polymerase II cis-regulatory region sequence-specific DNA binding"/>
    <property type="evidence" value="ECO:0007669"/>
    <property type="project" value="TreeGrafter"/>
</dbReference>
<dbReference type="GO" id="GO:0001228">
    <property type="term" value="F:DNA-binding transcription activator activity, RNA polymerase II-specific"/>
    <property type="evidence" value="ECO:0007669"/>
    <property type="project" value="TreeGrafter"/>
</dbReference>
<dbReference type="Gene3D" id="1.10.30.10">
    <property type="entry name" value="High mobility group box domain"/>
    <property type="match status" value="1"/>
</dbReference>
<feature type="region of interest" description="Disordered" evidence="5">
    <location>
        <begin position="212"/>
        <end position="263"/>
    </location>
</feature>
<keyword evidence="3 4" id="KW-0539">Nucleus</keyword>
<feature type="compositionally biased region" description="Low complexity" evidence="5">
    <location>
        <begin position="331"/>
        <end position="341"/>
    </location>
</feature>
<comment type="caution">
    <text evidence="7">The sequence shown here is derived from an EMBL/GenBank/DDBJ whole genome shotgun (WGS) entry which is preliminary data.</text>
</comment>